<reference evidence="2" key="1">
    <citation type="submission" date="2016-10" db="EMBL/GenBank/DDBJ databases">
        <authorList>
            <person name="Varghese N."/>
            <person name="Submissions S."/>
        </authorList>
    </citation>
    <scope>NUCLEOTIDE SEQUENCE [LARGE SCALE GENOMIC DNA]</scope>
    <source>
        <strain evidence="2">CL127</strain>
    </source>
</reference>
<organism evidence="1 2">
    <name type="scientific">Microbacterium azadirachtae</name>
    <dbReference type="NCBI Taxonomy" id="582680"/>
    <lineage>
        <taxon>Bacteria</taxon>
        <taxon>Bacillati</taxon>
        <taxon>Actinomycetota</taxon>
        <taxon>Actinomycetes</taxon>
        <taxon>Micrococcales</taxon>
        <taxon>Microbacteriaceae</taxon>
        <taxon>Microbacterium</taxon>
    </lineage>
</organism>
<evidence type="ECO:0000313" key="2">
    <source>
        <dbReference type="Proteomes" id="UP000198877"/>
    </source>
</evidence>
<dbReference type="Proteomes" id="UP000198877">
    <property type="component" value="Unassembled WGS sequence"/>
</dbReference>
<name>A0A1I6HHU0_9MICO</name>
<accession>A0A1I6HHU0</accession>
<dbReference type="EMBL" id="FOYR01000002">
    <property type="protein sequence ID" value="SFR53938.1"/>
    <property type="molecule type" value="Genomic_DNA"/>
</dbReference>
<gene>
    <name evidence="1" type="ORF">SAMN04488591_1845</name>
</gene>
<evidence type="ECO:0000313" key="1">
    <source>
        <dbReference type="EMBL" id="SFR53938.1"/>
    </source>
</evidence>
<sequence length="89" mass="9865">MSNSTNDRQERYSFVLAPPPGQEMTVLFEPGAGEYVLMPGHSFRIAIFGSEDDRLELTHGPGYVTLWPSGGMHLEVIDERGRPVPLLGH</sequence>
<protein>
    <submittedName>
        <fullName evidence="1">Uncharacterized protein</fullName>
    </submittedName>
</protein>
<dbReference type="AlphaFoldDB" id="A0A1I6HHU0"/>
<proteinExistence type="predicted"/>